<evidence type="ECO:0000256" key="1">
    <source>
        <dbReference type="SAM" id="MobiDB-lite"/>
    </source>
</evidence>
<sequence>MAMRVITELYERLKRKLTIEQRRSNSTKSKLSRTQSAKEMRQKRSETGTIVVRPRADTEIVIEKRRYSKSVSASTNSTDNNNKITVHKKPSKPTTSTASSRRSRADSAPSAPIVSVRRPNPSHLGLVSTGSMLAPTYRSRTATVGKATTVVRVTVE</sequence>
<comment type="caution">
    <text evidence="2">The sequence shown here is derived from an EMBL/GenBank/DDBJ whole genome shotgun (WGS) entry which is preliminary data.</text>
</comment>
<accession>A0ABR1CS65</accession>
<organism evidence="2 3">
    <name type="scientific">Necator americanus</name>
    <name type="common">Human hookworm</name>
    <dbReference type="NCBI Taxonomy" id="51031"/>
    <lineage>
        <taxon>Eukaryota</taxon>
        <taxon>Metazoa</taxon>
        <taxon>Ecdysozoa</taxon>
        <taxon>Nematoda</taxon>
        <taxon>Chromadorea</taxon>
        <taxon>Rhabditida</taxon>
        <taxon>Rhabditina</taxon>
        <taxon>Rhabditomorpha</taxon>
        <taxon>Strongyloidea</taxon>
        <taxon>Ancylostomatidae</taxon>
        <taxon>Bunostominae</taxon>
        <taxon>Necator</taxon>
    </lineage>
</organism>
<reference evidence="2 3" key="1">
    <citation type="submission" date="2023-08" db="EMBL/GenBank/DDBJ databases">
        <title>A Necator americanus chromosomal reference genome.</title>
        <authorList>
            <person name="Ilik V."/>
            <person name="Petrzelkova K.J."/>
            <person name="Pardy F."/>
            <person name="Fuh T."/>
            <person name="Niatou-Singa F.S."/>
            <person name="Gouil Q."/>
            <person name="Baker L."/>
            <person name="Ritchie M.E."/>
            <person name="Jex A.R."/>
            <person name="Gazzola D."/>
            <person name="Li H."/>
            <person name="Toshio Fujiwara R."/>
            <person name="Zhan B."/>
            <person name="Aroian R.V."/>
            <person name="Pafco B."/>
            <person name="Schwarz E.M."/>
        </authorList>
    </citation>
    <scope>NUCLEOTIDE SEQUENCE [LARGE SCALE GENOMIC DNA]</scope>
    <source>
        <strain evidence="2 3">Aroian</strain>
        <tissue evidence="2">Whole animal</tissue>
    </source>
</reference>
<dbReference type="EMBL" id="JAVFWL010000003">
    <property type="protein sequence ID" value="KAK6740761.1"/>
    <property type="molecule type" value="Genomic_DNA"/>
</dbReference>
<feature type="compositionally biased region" description="Low complexity" evidence="1">
    <location>
        <begin position="92"/>
        <end position="112"/>
    </location>
</feature>
<feature type="compositionally biased region" description="Polar residues" evidence="1">
    <location>
        <begin position="69"/>
        <end position="84"/>
    </location>
</feature>
<feature type="compositionally biased region" description="Basic and acidic residues" evidence="1">
    <location>
        <begin position="54"/>
        <end position="65"/>
    </location>
</feature>
<feature type="region of interest" description="Disordered" evidence="1">
    <location>
        <begin position="20"/>
        <end position="127"/>
    </location>
</feature>
<feature type="compositionally biased region" description="Basic and acidic residues" evidence="1">
    <location>
        <begin position="36"/>
        <end position="46"/>
    </location>
</feature>
<evidence type="ECO:0000313" key="2">
    <source>
        <dbReference type="EMBL" id="KAK6740761.1"/>
    </source>
</evidence>
<evidence type="ECO:0000313" key="3">
    <source>
        <dbReference type="Proteomes" id="UP001303046"/>
    </source>
</evidence>
<protein>
    <submittedName>
        <fullName evidence="2">Uncharacterized protein</fullName>
    </submittedName>
</protein>
<name>A0ABR1CS65_NECAM</name>
<feature type="compositionally biased region" description="Polar residues" evidence="1">
    <location>
        <begin position="24"/>
        <end position="35"/>
    </location>
</feature>
<dbReference type="Proteomes" id="UP001303046">
    <property type="component" value="Unassembled WGS sequence"/>
</dbReference>
<gene>
    <name evidence="2" type="primary">Necator_chrIII.g9686</name>
    <name evidence="2" type="ORF">RB195_008921</name>
</gene>
<keyword evidence="3" id="KW-1185">Reference proteome</keyword>
<proteinExistence type="predicted"/>